<proteinExistence type="predicted"/>
<sequence>MSSWGHTGTTEGSFLPLPPKKKYQIVHQYRHLCSISKGSTIFWFLGSGILCTLAGRCRLLKSWVLSSTLGSCAEHVQSLGPPQPLGLRSPDGFRTPTVAYRFVGLETLRMEVCVSSCRREGVQPTISPPRRSPRPPARGKRRKTARTARSR</sequence>
<comment type="caution">
    <text evidence="2">The sequence shown here is derived from an EMBL/GenBank/DDBJ whole genome shotgun (WGS) entry which is preliminary data.</text>
</comment>
<name>A0AAD4QKX7_9AGAM</name>
<keyword evidence="3" id="KW-1185">Reference proteome</keyword>
<protein>
    <submittedName>
        <fullName evidence="2">Uncharacterized protein</fullName>
    </submittedName>
</protein>
<organism evidence="2 3">
    <name type="scientific">Multifurca ochricompacta</name>
    <dbReference type="NCBI Taxonomy" id="376703"/>
    <lineage>
        <taxon>Eukaryota</taxon>
        <taxon>Fungi</taxon>
        <taxon>Dikarya</taxon>
        <taxon>Basidiomycota</taxon>
        <taxon>Agaricomycotina</taxon>
        <taxon>Agaricomycetes</taxon>
        <taxon>Russulales</taxon>
        <taxon>Russulaceae</taxon>
        <taxon>Multifurca</taxon>
    </lineage>
</organism>
<dbReference type="AlphaFoldDB" id="A0AAD4QKX7"/>
<evidence type="ECO:0000313" key="2">
    <source>
        <dbReference type="EMBL" id="KAI0298085.1"/>
    </source>
</evidence>
<reference evidence="2" key="1">
    <citation type="journal article" date="2022" name="New Phytol.">
        <title>Evolutionary transition to the ectomycorrhizal habit in the genomes of a hyperdiverse lineage of mushroom-forming fungi.</title>
        <authorList>
            <person name="Looney B."/>
            <person name="Miyauchi S."/>
            <person name="Morin E."/>
            <person name="Drula E."/>
            <person name="Courty P.E."/>
            <person name="Kohler A."/>
            <person name="Kuo A."/>
            <person name="LaButti K."/>
            <person name="Pangilinan J."/>
            <person name="Lipzen A."/>
            <person name="Riley R."/>
            <person name="Andreopoulos W."/>
            <person name="He G."/>
            <person name="Johnson J."/>
            <person name="Nolan M."/>
            <person name="Tritt A."/>
            <person name="Barry K.W."/>
            <person name="Grigoriev I.V."/>
            <person name="Nagy L.G."/>
            <person name="Hibbett D."/>
            <person name="Henrissat B."/>
            <person name="Matheny P.B."/>
            <person name="Labbe J."/>
            <person name="Martin F.M."/>
        </authorList>
    </citation>
    <scope>NUCLEOTIDE SEQUENCE</scope>
    <source>
        <strain evidence="2">BPL690</strain>
    </source>
</reference>
<evidence type="ECO:0000256" key="1">
    <source>
        <dbReference type="SAM" id="MobiDB-lite"/>
    </source>
</evidence>
<dbReference type="Proteomes" id="UP001203297">
    <property type="component" value="Unassembled WGS sequence"/>
</dbReference>
<feature type="compositionally biased region" description="Basic residues" evidence="1">
    <location>
        <begin position="131"/>
        <end position="151"/>
    </location>
</feature>
<accession>A0AAD4QKX7</accession>
<evidence type="ECO:0000313" key="3">
    <source>
        <dbReference type="Proteomes" id="UP001203297"/>
    </source>
</evidence>
<feature type="region of interest" description="Disordered" evidence="1">
    <location>
        <begin position="121"/>
        <end position="151"/>
    </location>
</feature>
<dbReference type="EMBL" id="WTXG01000030">
    <property type="protein sequence ID" value="KAI0298085.1"/>
    <property type="molecule type" value="Genomic_DNA"/>
</dbReference>
<gene>
    <name evidence="2" type="ORF">B0F90DRAFT_824893</name>
</gene>